<dbReference type="EMBL" id="SSOB01000002">
    <property type="protein sequence ID" value="THF84105.1"/>
    <property type="molecule type" value="Genomic_DNA"/>
</dbReference>
<name>A0A4S4C7Z7_9BACL</name>
<proteinExistence type="predicted"/>
<feature type="region of interest" description="Disordered" evidence="4">
    <location>
        <begin position="1"/>
        <end position="26"/>
    </location>
</feature>
<dbReference type="Gene3D" id="2.60.120.10">
    <property type="entry name" value="Jelly Rolls"/>
    <property type="match status" value="1"/>
</dbReference>
<dbReference type="PRINTS" id="PR00032">
    <property type="entry name" value="HTHARAC"/>
</dbReference>
<keyword evidence="3" id="KW-0804">Transcription</keyword>
<evidence type="ECO:0000259" key="5">
    <source>
        <dbReference type="PROSITE" id="PS01124"/>
    </source>
</evidence>
<keyword evidence="7" id="KW-1185">Reference proteome</keyword>
<dbReference type="InterPro" id="IPR014710">
    <property type="entry name" value="RmlC-like_jellyroll"/>
</dbReference>
<dbReference type="Proteomes" id="UP000310636">
    <property type="component" value="Unassembled WGS sequence"/>
</dbReference>
<dbReference type="GO" id="GO:0003700">
    <property type="term" value="F:DNA-binding transcription factor activity"/>
    <property type="evidence" value="ECO:0007669"/>
    <property type="project" value="InterPro"/>
</dbReference>
<gene>
    <name evidence="6" type="ORF">E6C55_02005</name>
</gene>
<dbReference type="PROSITE" id="PS00041">
    <property type="entry name" value="HTH_ARAC_FAMILY_1"/>
    <property type="match status" value="1"/>
</dbReference>
<dbReference type="Gene3D" id="1.10.10.60">
    <property type="entry name" value="Homeodomain-like"/>
    <property type="match status" value="2"/>
</dbReference>
<comment type="caution">
    <text evidence="6">The sequence shown here is derived from an EMBL/GenBank/DDBJ whole genome shotgun (WGS) entry which is preliminary data.</text>
</comment>
<dbReference type="InterPro" id="IPR011051">
    <property type="entry name" value="RmlC_Cupin_sf"/>
</dbReference>
<keyword evidence="1" id="KW-0805">Transcription regulation</keyword>
<dbReference type="InterPro" id="IPR018062">
    <property type="entry name" value="HTH_AraC-typ_CS"/>
</dbReference>
<dbReference type="InterPro" id="IPR020449">
    <property type="entry name" value="Tscrpt_reg_AraC-type_HTH"/>
</dbReference>
<evidence type="ECO:0000313" key="6">
    <source>
        <dbReference type="EMBL" id="THF84105.1"/>
    </source>
</evidence>
<accession>A0A4S4C7Z7</accession>
<protein>
    <submittedName>
        <fullName evidence="6">Helix-turn-helix domain-containing protein</fullName>
    </submittedName>
</protein>
<organism evidence="6 7">
    <name type="scientific">Cohnella fermenti</name>
    <dbReference type="NCBI Taxonomy" id="2565925"/>
    <lineage>
        <taxon>Bacteria</taxon>
        <taxon>Bacillati</taxon>
        <taxon>Bacillota</taxon>
        <taxon>Bacilli</taxon>
        <taxon>Bacillales</taxon>
        <taxon>Paenibacillaceae</taxon>
        <taxon>Cohnella</taxon>
    </lineage>
</organism>
<dbReference type="InterPro" id="IPR009057">
    <property type="entry name" value="Homeodomain-like_sf"/>
</dbReference>
<evidence type="ECO:0000256" key="2">
    <source>
        <dbReference type="ARBA" id="ARBA00023125"/>
    </source>
</evidence>
<dbReference type="InterPro" id="IPR003313">
    <property type="entry name" value="AraC-bd"/>
</dbReference>
<dbReference type="AlphaFoldDB" id="A0A4S4C7Z7"/>
<dbReference type="OrthoDB" id="9816335at2"/>
<dbReference type="InterPro" id="IPR018060">
    <property type="entry name" value="HTH_AraC"/>
</dbReference>
<feature type="domain" description="HTH araC/xylS-type" evidence="5">
    <location>
        <begin position="258"/>
        <end position="360"/>
    </location>
</feature>
<feature type="compositionally biased region" description="Low complexity" evidence="4">
    <location>
        <begin position="16"/>
        <end position="26"/>
    </location>
</feature>
<dbReference type="PROSITE" id="PS01124">
    <property type="entry name" value="HTH_ARAC_FAMILY_2"/>
    <property type="match status" value="1"/>
</dbReference>
<evidence type="ECO:0000313" key="7">
    <source>
        <dbReference type="Proteomes" id="UP000310636"/>
    </source>
</evidence>
<dbReference type="Pfam" id="PF12833">
    <property type="entry name" value="HTH_18"/>
    <property type="match status" value="1"/>
</dbReference>
<reference evidence="6 7" key="1">
    <citation type="submission" date="2019-04" db="EMBL/GenBank/DDBJ databases">
        <title>Cohnella sp. nov. isolated from preserved vegetables.</title>
        <authorList>
            <person name="Lin S.-Y."/>
            <person name="Hung M.-H."/>
            <person name="Young C.-C."/>
        </authorList>
    </citation>
    <scope>NUCLEOTIDE SEQUENCE [LARGE SCALE GENOMIC DNA]</scope>
    <source>
        <strain evidence="6 7">CC-MHH1044</strain>
    </source>
</reference>
<evidence type="ECO:0000256" key="4">
    <source>
        <dbReference type="SAM" id="MobiDB-lite"/>
    </source>
</evidence>
<dbReference type="PANTHER" id="PTHR43280:SF2">
    <property type="entry name" value="HTH-TYPE TRANSCRIPTIONAL REGULATOR EXSA"/>
    <property type="match status" value="1"/>
</dbReference>
<keyword evidence="2" id="KW-0238">DNA-binding</keyword>
<evidence type="ECO:0000256" key="1">
    <source>
        <dbReference type="ARBA" id="ARBA00023015"/>
    </source>
</evidence>
<dbReference type="GO" id="GO:0043565">
    <property type="term" value="F:sequence-specific DNA binding"/>
    <property type="evidence" value="ECO:0007669"/>
    <property type="project" value="InterPro"/>
</dbReference>
<sequence length="370" mass="41176">MGVADQMQFSHKKFASPSSSSSTSIPSHCRASAGRSKFIESTSFCTKMICCIMLRWRQHSGEGGDHVRIQALEEDVYGHVVVGDADIEIIEVIAEHPWGAKRCPPHVHAWYELNYVYEGTMKTGFGGDMLEVKAGEFFLIPPGVEHSHEYVPDAPHRGLCLRWSVERAAATAREEDEGTEDEAAGDGSVYRLLSELRRWPPGCYPDRYGLKERLEAIFAEADSLPLVVRLSVVQFLLRIAAIREPEGRSARPASLTDAALLRKVEIHLNDSGDERMDVRRLASSLHMSYHHLARKYKRLTGKTIVGRLTEIRLARAAELLLGTSGSISSIAEVAGFGTVYYFSRVFKKKYGCSPREYRNAHSGRHGAAGE</sequence>
<evidence type="ECO:0000256" key="3">
    <source>
        <dbReference type="ARBA" id="ARBA00023163"/>
    </source>
</evidence>
<dbReference type="Pfam" id="PF02311">
    <property type="entry name" value="AraC_binding"/>
    <property type="match status" value="1"/>
</dbReference>
<dbReference type="PANTHER" id="PTHR43280">
    <property type="entry name" value="ARAC-FAMILY TRANSCRIPTIONAL REGULATOR"/>
    <property type="match status" value="1"/>
</dbReference>
<dbReference type="SUPFAM" id="SSF51182">
    <property type="entry name" value="RmlC-like cupins"/>
    <property type="match status" value="1"/>
</dbReference>
<dbReference type="SMART" id="SM00342">
    <property type="entry name" value="HTH_ARAC"/>
    <property type="match status" value="1"/>
</dbReference>
<dbReference type="SUPFAM" id="SSF46689">
    <property type="entry name" value="Homeodomain-like"/>
    <property type="match status" value="1"/>
</dbReference>